<comment type="caution">
    <text evidence="3">The sequence shown here is derived from an EMBL/GenBank/DDBJ whole genome shotgun (WGS) entry which is preliminary data.</text>
</comment>
<keyword evidence="2" id="KW-0732">Signal</keyword>
<accession>A0ABW2HNF8</accession>
<dbReference type="PROSITE" id="PS51257">
    <property type="entry name" value="PROKAR_LIPOPROTEIN"/>
    <property type="match status" value="1"/>
</dbReference>
<feature type="chain" id="PRO_5045181970" description="Lipoprotein" evidence="2">
    <location>
        <begin position="18"/>
        <end position="133"/>
    </location>
</feature>
<dbReference type="RefSeq" id="WP_378966166.1">
    <property type="nucleotide sequence ID" value="NZ_JBHTBJ010000005.1"/>
</dbReference>
<proteinExistence type="predicted"/>
<evidence type="ECO:0000313" key="4">
    <source>
        <dbReference type="Proteomes" id="UP001596548"/>
    </source>
</evidence>
<protein>
    <recommendedName>
        <fullName evidence="5">Lipoprotein</fullName>
    </recommendedName>
</protein>
<dbReference type="Proteomes" id="UP001596548">
    <property type="component" value="Unassembled WGS sequence"/>
</dbReference>
<dbReference type="EMBL" id="JBHTBJ010000005">
    <property type="protein sequence ID" value="MFC7274356.1"/>
    <property type="molecule type" value="Genomic_DNA"/>
</dbReference>
<sequence>MRYAVPAALAATLVVLASGCGSPVSEPSAAPSAGPTRSASGAVPAPLTPTAPPNGPTDQNKPTGWIVGTVTAGGTGPCYGLETDEGVPYALHSTAGIRLDKGARVRVKATPSRLLIYCGPGKLLDMSAAEPLR</sequence>
<feature type="compositionally biased region" description="Low complexity" evidence="1">
    <location>
        <begin position="24"/>
        <end position="35"/>
    </location>
</feature>
<feature type="region of interest" description="Disordered" evidence="1">
    <location>
        <begin position="24"/>
        <end position="65"/>
    </location>
</feature>
<organism evidence="3 4">
    <name type="scientific">Paractinoplanes rhizophilus</name>
    <dbReference type="NCBI Taxonomy" id="1416877"/>
    <lineage>
        <taxon>Bacteria</taxon>
        <taxon>Bacillati</taxon>
        <taxon>Actinomycetota</taxon>
        <taxon>Actinomycetes</taxon>
        <taxon>Micromonosporales</taxon>
        <taxon>Micromonosporaceae</taxon>
        <taxon>Paractinoplanes</taxon>
    </lineage>
</organism>
<evidence type="ECO:0000256" key="2">
    <source>
        <dbReference type="SAM" id="SignalP"/>
    </source>
</evidence>
<evidence type="ECO:0000256" key="1">
    <source>
        <dbReference type="SAM" id="MobiDB-lite"/>
    </source>
</evidence>
<feature type="signal peptide" evidence="2">
    <location>
        <begin position="1"/>
        <end position="17"/>
    </location>
</feature>
<evidence type="ECO:0000313" key="3">
    <source>
        <dbReference type="EMBL" id="MFC7274356.1"/>
    </source>
</evidence>
<evidence type="ECO:0008006" key="5">
    <source>
        <dbReference type="Google" id="ProtNLM"/>
    </source>
</evidence>
<reference evidence="4" key="1">
    <citation type="journal article" date="2019" name="Int. J. Syst. Evol. Microbiol.">
        <title>The Global Catalogue of Microorganisms (GCM) 10K type strain sequencing project: providing services to taxonomists for standard genome sequencing and annotation.</title>
        <authorList>
            <consortium name="The Broad Institute Genomics Platform"/>
            <consortium name="The Broad Institute Genome Sequencing Center for Infectious Disease"/>
            <person name="Wu L."/>
            <person name="Ma J."/>
        </authorList>
    </citation>
    <scope>NUCLEOTIDE SEQUENCE [LARGE SCALE GENOMIC DNA]</scope>
    <source>
        <strain evidence="4">XZYJT-10</strain>
    </source>
</reference>
<name>A0ABW2HNF8_9ACTN</name>
<feature type="compositionally biased region" description="Pro residues" evidence="1">
    <location>
        <begin position="46"/>
        <end position="55"/>
    </location>
</feature>
<keyword evidence="4" id="KW-1185">Reference proteome</keyword>
<gene>
    <name evidence="3" type="ORF">ACFQS1_10230</name>
</gene>